<reference evidence="2 3" key="2">
    <citation type="submission" date="2020-07" db="EMBL/GenBank/DDBJ databases">
        <title>Genome assembly of wild tea tree DASZ reveals pedigree and selection history of tea varieties.</title>
        <authorList>
            <person name="Zhang W."/>
        </authorList>
    </citation>
    <scope>NUCLEOTIDE SEQUENCE [LARGE SCALE GENOMIC DNA]</scope>
    <source>
        <strain evidence="3">cv. G240</strain>
        <tissue evidence="2">Leaf</tissue>
    </source>
</reference>
<protein>
    <submittedName>
        <fullName evidence="2">Uncharacterized protein</fullName>
    </submittedName>
</protein>
<keyword evidence="3" id="KW-1185">Reference proteome</keyword>
<dbReference type="AlphaFoldDB" id="A0A7J7HJE2"/>
<comment type="caution">
    <text evidence="2">The sequence shown here is derived from an EMBL/GenBank/DDBJ whole genome shotgun (WGS) entry which is preliminary data.</text>
</comment>
<evidence type="ECO:0000256" key="1">
    <source>
        <dbReference type="SAM" id="MobiDB-lite"/>
    </source>
</evidence>
<gene>
    <name evidence="2" type="ORF">HYC85_010783</name>
</gene>
<name>A0A7J7HJE2_CAMSI</name>
<evidence type="ECO:0000313" key="2">
    <source>
        <dbReference type="EMBL" id="KAF5952839.1"/>
    </source>
</evidence>
<evidence type="ECO:0000313" key="3">
    <source>
        <dbReference type="Proteomes" id="UP000593564"/>
    </source>
</evidence>
<feature type="region of interest" description="Disordered" evidence="1">
    <location>
        <begin position="70"/>
        <end position="101"/>
    </location>
</feature>
<proteinExistence type="predicted"/>
<dbReference type="Proteomes" id="UP000593564">
    <property type="component" value="Unassembled WGS sequence"/>
</dbReference>
<sequence>MAESKNISKCFRNVVKEDIISIVMHHAHLQMDDRQSKTASEEGKLEDAVSCRAKAPIKGILTLQKTALVRHHGESTQGATTAANPQPPPPPPSTEKTHFGGLKDDDHIFTNLYSLHDPFLKGAMKRGDWYRTKDLVLRVLIG</sequence>
<dbReference type="PANTHER" id="PTHR11780:SF10">
    <property type="entry name" value="NADH DEHYDROGENASE [UBIQUINONE] FLAVOPROTEIN 1, MITOCHONDRIAL"/>
    <property type="match status" value="1"/>
</dbReference>
<dbReference type="EMBL" id="JACBKZ010000004">
    <property type="protein sequence ID" value="KAF5952839.1"/>
    <property type="molecule type" value="Genomic_DNA"/>
</dbReference>
<dbReference type="PANTHER" id="PTHR11780">
    <property type="entry name" value="NADH-UBIQUINONE OXIDOREDUCTASE FLAVOPROTEIN 1 NDUFV1"/>
    <property type="match status" value="1"/>
</dbReference>
<dbReference type="GO" id="GO:0006120">
    <property type="term" value="P:mitochondrial electron transport, NADH to ubiquinone"/>
    <property type="evidence" value="ECO:0007669"/>
    <property type="project" value="TreeGrafter"/>
</dbReference>
<accession>A0A7J7HJE2</accession>
<reference evidence="3" key="1">
    <citation type="journal article" date="2020" name="Nat. Commun.">
        <title>Genome assembly of wild tea tree DASZ reveals pedigree and selection history of tea varieties.</title>
        <authorList>
            <person name="Zhang W."/>
            <person name="Zhang Y."/>
            <person name="Qiu H."/>
            <person name="Guo Y."/>
            <person name="Wan H."/>
            <person name="Zhang X."/>
            <person name="Scossa F."/>
            <person name="Alseekh S."/>
            <person name="Zhang Q."/>
            <person name="Wang P."/>
            <person name="Xu L."/>
            <person name="Schmidt M.H."/>
            <person name="Jia X."/>
            <person name="Li D."/>
            <person name="Zhu A."/>
            <person name="Guo F."/>
            <person name="Chen W."/>
            <person name="Ni D."/>
            <person name="Usadel B."/>
            <person name="Fernie A.R."/>
            <person name="Wen W."/>
        </authorList>
    </citation>
    <scope>NUCLEOTIDE SEQUENCE [LARGE SCALE GENOMIC DNA]</scope>
    <source>
        <strain evidence="3">cv. G240</strain>
    </source>
</reference>
<organism evidence="2 3">
    <name type="scientific">Camellia sinensis</name>
    <name type="common">Tea plant</name>
    <name type="synonym">Thea sinensis</name>
    <dbReference type="NCBI Taxonomy" id="4442"/>
    <lineage>
        <taxon>Eukaryota</taxon>
        <taxon>Viridiplantae</taxon>
        <taxon>Streptophyta</taxon>
        <taxon>Embryophyta</taxon>
        <taxon>Tracheophyta</taxon>
        <taxon>Spermatophyta</taxon>
        <taxon>Magnoliopsida</taxon>
        <taxon>eudicotyledons</taxon>
        <taxon>Gunneridae</taxon>
        <taxon>Pentapetalae</taxon>
        <taxon>asterids</taxon>
        <taxon>Ericales</taxon>
        <taxon>Theaceae</taxon>
        <taxon>Camellia</taxon>
    </lineage>
</organism>
<dbReference type="InterPro" id="IPR050837">
    <property type="entry name" value="ComplexI_51kDa_subunit"/>
</dbReference>
<feature type="compositionally biased region" description="Polar residues" evidence="1">
    <location>
        <begin position="75"/>
        <end position="84"/>
    </location>
</feature>
<dbReference type="GO" id="GO:0005739">
    <property type="term" value="C:mitochondrion"/>
    <property type="evidence" value="ECO:0007669"/>
    <property type="project" value="GOC"/>
</dbReference>